<dbReference type="Proteomes" id="UP000031641">
    <property type="component" value="Chromosome"/>
</dbReference>
<dbReference type="KEGG" id="mcan:MCAN360_0761"/>
<sequence length="740" mass="84546">MRWLMFFQRKKRIKIVALSLSGAILASVALGSILFSYNQKNLNGFKYNNHFGEKSDIFHKGNPDTEKAINSITDRNLKEIKKPIIIKPKPEPKIEIEPILIPHNPKTIEKEKKLIEKKPDVQNNQTSNTIKTTITLFGKKIEAEVTPPPTRELDKRDIEAKITNVKPYIRHIVGDIKNIKVTEELKNALVNNLVNKEAHGLKNFYSSFRADLLKEKTHDFDPEKHIQNNFDAWQKIVQKFQKLLDSNNVIKFLLPDAAAIYPTKQFTSQNLKYAWLISNLDYSKFNKLSKGALQQLKQGFTATAEESYINENGELDSYTYEPAPGYNKVTTSQERENKKRRAIPIKGYYGRTPDQISNGEYPGWKKENVTQSQEFKEFGIKTTDGINITRLTNQNPEEGELKKATIVEIDAANFQGYEKTKKLIENLTAKGIEITSYRIKNMGKKDVNQKFKEILSALPQKLGQLELFFDHRATNTASLIALENKNIKEVGLYTLGNSLLDDWSINPLALRNVEWVNTIDYNVSKENKPGSDIATRITFNTLAFEESDILKNESDIYKRINEGLRMAYYTRNNEGIFEGNFGPGLHPDNNEGNNSYPTRLDFSRAPSIRSLKGLKFYDYIKPSNKPRKLKNLKLFNDKNYFEISGDELDKSQFEDVMAINEPPFSQPPTKIEFSNGSDTDTIRITGVSSLTNKALSNLSVLRNLSKISSPIQISPEAKELRQQLINNGYEVTDINDETFN</sequence>
<dbReference type="InterPro" id="IPR030942">
    <property type="entry name" value="Mycoplas_M_dom"/>
</dbReference>
<proteinExistence type="predicted"/>
<reference evidence="5" key="1">
    <citation type="journal article" date="2014" name="Genome Announc.">
        <title>Complete Genome Sequence of Mycoplasma canadense Strain HAZ 360_1 from Bovine Mastitic Milk in Japan.</title>
        <authorList>
            <person name="Hata E."/>
        </authorList>
    </citation>
    <scope>NUCLEOTIDE SEQUENCE [LARGE SCALE GENOMIC DNA]</scope>
    <source>
        <strain evidence="5">HAZ360_1</strain>
    </source>
</reference>
<evidence type="ECO:0000313" key="5">
    <source>
        <dbReference type="Proteomes" id="UP000031641"/>
    </source>
</evidence>
<dbReference type="NCBIfam" id="TIGR04524">
    <property type="entry name" value="mycoplas_M_dom"/>
    <property type="match status" value="1"/>
</dbReference>
<organism evidence="4 5">
    <name type="scientific">Metamycoplasma canadense</name>
    <dbReference type="NCBI Taxonomy" id="29554"/>
    <lineage>
        <taxon>Bacteria</taxon>
        <taxon>Bacillati</taxon>
        <taxon>Mycoplasmatota</taxon>
        <taxon>Mycoplasmoidales</taxon>
        <taxon>Metamycoplasmataceae</taxon>
        <taxon>Metamycoplasma</taxon>
    </lineage>
</organism>
<evidence type="ECO:0000259" key="1">
    <source>
        <dbReference type="Pfam" id="PF26360"/>
    </source>
</evidence>
<dbReference type="AlphaFoldDB" id="A0A077LCH4"/>
<evidence type="ECO:0000259" key="2">
    <source>
        <dbReference type="Pfam" id="PF26361"/>
    </source>
</evidence>
<gene>
    <name evidence="4" type="ORF">MCAN360_0761</name>
</gene>
<dbReference type="STRING" id="29554.MCAN360_0761"/>
<evidence type="ECO:0000313" key="4">
    <source>
        <dbReference type="EMBL" id="BAP39784.1"/>
    </source>
</evidence>
<feature type="domain" description="Mycoplasma immunoglobulin binding protein arm" evidence="2">
    <location>
        <begin position="182"/>
        <end position="324"/>
    </location>
</feature>
<dbReference type="InterPro" id="IPR058860">
    <property type="entry name" value="MIB_M2"/>
</dbReference>
<keyword evidence="5" id="KW-1185">Reference proteome</keyword>
<dbReference type="Pfam" id="PF26360">
    <property type="entry name" value="MIB_M1"/>
    <property type="match status" value="1"/>
</dbReference>
<feature type="domain" description="IgG-blocking virulence" evidence="1">
    <location>
        <begin position="329"/>
        <end position="529"/>
    </location>
</feature>
<protein>
    <submittedName>
        <fullName evidence="4">Uncharacterized protein</fullName>
    </submittedName>
</protein>
<dbReference type="InterPro" id="IPR058861">
    <property type="entry name" value="MIB_arm"/>
</dbReference>
<evidence type="ECO:0000259" key="3">
    <source>
        <dbReference type="Pfam" id="PF26364"/>
    </source>
</evidence>
<dbReference type="InterPro" id="IPR030941">
    <property type="entry name" value="Predic_Ig_block"/>
</dbReference>
<dbReference type="Pfam" id="PF26361">
    <property type="entry name" value="MIB_arm"/>
    <property type="match status" value="1"/>
</dbReference>
<name>A0A077LCH4_9BACT</name>
<dbReference type="HOGENOM" id="CLU_020577_0_0_14"/>
<feature type="domain" description="Mycoplasma immunoglobulin binding protein M2" evidence="3">
    <location>
        <begin position="539"/>
        <end position="731"/>
    </location>
</feature>
<accession>A0A077LCH4</accession>
<dbReference type="EMBL" id="AP014631">
    <property type="protein sequence ID" value="BAP39784.1"/>
    <property type="molecule type" value="Genomic_DNA"/>
</dbReference>
<dbReference type="Pfam" id="PF26364">
    <property type="entry name" value="MIB_M2"/>
    <property type="match status" value="1"/>
</dbReference>
<dbReference type="NCBIfam" id="TIGR04526">
    <property type="entry name" value="predic_Ig_block"/>
    <property type="match status" value="1"/>
</dbReference>